<comment type="subcellular location">
    <subcellularLocation>
        <location evidence="1">Cell membrane</location>
        <topology evidence="1">Multi-pass membrane protein</topology>
    </subcellularLocation>
</comment>
<dbReference type="InterPro" id="IPR037185">
    <property type="entry name" value="EmrE-like"/>
</dbReference>
<evidence type="ECO:0000256" key="6">
    <source>
        <dbReference type="ARBA" id="ARBA00023136"/>
    </source>
</evidence>
<feature type="domain" description="EamA" evidence="9">
    <location>
        <begin position="26"/>
        <end position="114"/>
    </location>
</feature>
<dbReference type="PANTHER" id="PTHR32322">
    <property type="entry name" value="INNER MEMBRANE TRANSPORTER"/>
    <property type="match status" value="1"/>
</dbReference>
<evidence type="ECO:0000256" key="1">
    <source>
        <dbReference type="ARBA" id="ARBA00004651"/>
    </source>
</evidence>
<feature type="transmembrane region" description="Helical" evidence="8">
    <location>
        <begin position="144"/>
        <end position="163"/>
    </location>
</feature>
<keyword evidence="5 8" id="KW-1133">Transmembrane helix</keyword>
<accession>A0A6G4AWH2</accession>
<keyword evidence="3" id="KW-1003">Cell membrane</keyword>
<evidence type="ECO:0000256" key="2">
    <source>
        <dbReference type="ARBA" id="ARBA00007362"/>
    </source>
</evidence>
<evidence type="ECO:0000256" key="7">
    <source>
        <dbReference type="SAM" id="MobiDB-lite"/>
    </source>
</evidence>
<feature type="domain" description="EamA" evidence="9">
    <location>
        <begin position="146"/>
        <end position="277"/>
    </location>
</feature>
<dbReference type="AlphaFoldDB" id="A0A6G4AWH2"/>
<organism evidence="10 11">
    <name type="scientific">Streptomyces rhizosphaericus</name>
    <dbReference type="NCBI Taxonomy" id="114699"/>
    <lineage>
        <taxon>Bacteria</taxon>
        <taxon>Bacillati</taxon>
        <taxon>Actinomycetota</taxon>
        <taxon>Actinomycetes</taxon>
        <taxon>Kitasatosporales</taxon>
        <taxon>Streptomycetaceae</taxon>
        <taxon>Streptomyces</taxon>
        <taxon>Streptomyces violaceusniger group</taxon>
    </lineage>
</organism>
<evidence type="ECO:0000256" key="4">
    <source>
        <dbReference type="ARBA" id="ARBA00022692"/>
    </source>
</evidence>
<dbReference type="Pfam" id="PF00892">
    <property type="entry name" value="EamA"/>
    <property type="match status" value="2"/>
</dbReference>
<sequence>MKVYESQLGTRLAPLLVLAQISSLQVGSAVAKETYDQVGAIALAGMRLLFSAVIMLMLVRPRPSAIARPQWRAAVALGVVLAAMNVAYFQAIEYLPIGIASTVELLGPLLLALAMSRHAKDIVCALVAAVGLLLLAAPGDSLPVAGLLLGGLAAACRAAYILLNRKVGRLFDDWSGLTIALTVGACLLTPVAALTQGDAVVGNPGVLGTGLLVALLSSLIPYALDTAALRRLDPRTFGILLSMSPAVGAGVGFVLLHEQITVRQGCAIALVVAASAWSVRTAGRPRHPGDPARPEEADGAIPQAGRTGPVEQSGK</sequence>
<feature type="transmembrane region" description="Helical" evidence="8">
    <location>
        <begin position="71"/>
        <end position="88"/>
    </location>
</feature>
<dbReference type="SUPFAM" id="SSF103481">
    <property type="entry name" value="Multidrug resistance efflux transporter EmrE"/>
    <property type="match status" value="2"/>
</dbReference>
<feature type="transmembrane region" description="Helical" evidence="8">
    <location>
        <begin position="122"/>
        <end position="138"/>
    </location>
</feature>
<feature type="transmembrane region" description="Helical" evidence="8">
    <location>
        <begin position="262"/>
        <end position="279"/>
    </location>
</feature>
<dbReference type="InterPro" id="IPR050638">
    <property type="entry name" value="AA-Vitamin_Transporters"/>
</dbReference>
<evidence type="ECO:0000313" key="10">
    <source>
        <dbReference type="EMBL" id="NEW77725.1"/>
    </source>
</evidence>
<feature type="transmembrane region" description="Helical" evidence="8">
    <location>
        <begin position="206"/>
        <end position="224"/>
    </location>
</feature>
<feature type="compositionally biased region" description="Basic and acidic residues" evidence="7">
    <location>
        <begin position="287"/>
        <end position="296"/>
    </location>
</feature>
<feature type="transmembrane region" description="Helical" evidence="8">
    <location>
        <begin position="236"/>
        <end position="256"/>
    </location>
</feature>
<evidence type="ECO:0000256" key="5">
    <source>
        <dbReference type="ARBA" id="ARBA00022989"/>
    </source>
</evidence>
<evidence type="ECO:0000313" key="11">
    <source>
        <dbReference type="Proteomes" id="UP000476310"/>
    </source>
</evidence>
<feature type="region of interest" description="Disordered" evidence="7">
    <location>
        <begin position="282"/>
        <end position="315"/>
    </location>
</feature>
<name>A0A6G4AWH2_9ACTN</name>
<feature type="transmembrane region" description="Helical" evidence="8">
    <location>
        <begin position="175"/>
        <end position="194"/>
    </location>
</feature>
<gene>
    <name evidence="10" type="ORF">G4H13_47340</name>
</gene>
<dbReference type="EMBL" id="JAAIKT010000144">
    <property type="protein sequence ID" value="NEW77725.1"/>
    <property type="molecule type" value="Genomic_DNA"/>
</dbReference>
<keyword evidence="11" id="KW-1185">Reference proteome</keyword>
<comment type="caution">
    <text evidence="10">The sequence shown here is derived from an EMBL/GenBank/DDBJ whole genome shotgun (WGS) entry which is preliminary data.</text>
</comment>
<dbReference type="PANTHER" id="PTHR32322:SF18">
    <property type="entry name" value="S-ADENOSYLMETHIONINE_S-ADENOSYLHOMOCYSTEINE TRANSPORTER"/>
    <property type="match status" value="1"/>
</dbReference>
<evidence type="ECO:0000259" key="9">
    <source>
        <dbReference type="Pfam" id="PF00892"/>
    </source>
</evidence>
<dbReference type="Proteomes" id="UP000476310">
    <property type="component" value="Unassembled WGS sequence"/>
</dbReference>
<keyword evidence="4 8" id="KW-0812">Transmembrane</keyword>
<reference evidence="10" key="1">
    <citation type="submission" date="2020-02" db="EMBL/GenBank/DDBJ databases">
        <title>A new Streptomyces sp. for controlling soil-borne diseases.</title>
        <authorList>
            <person name="Li X."/>
            <person name="Tian Y."/>
            <person name="Gao K."/>
        </authorList>
    </citation>
    <scope>NUCLEOTIDE SEQUENCE [LARGE SCALE GENOMIC DNA]</scope>
    <source>
        <strain evidence="10">0250</strain>
    </source>
</reference>
<comment type="similarity">
    <text evidence="2">Belongs to the EamA transporter family.</text>
</comment>
<feature type="transmembrane region" description="Helical" evidence="8">
    <location>
        <begin position="94"/>
        <end position="115"/>
    </location>
</feature>
<proteinExistence type="inferred from homology"/>
<dbReference type="InterPro" id="IPR000620">
    <property type="entry name" value="EamA_dom"/>
</dbReference>
<evidence type="ECO:0000256" key="3">
    <source>
        <dbReference type="ARBA" id="ARBA00022475"/>
    </source>
</evidence>
<dbReference type="GO" id="GO:0005886">
    <property type="term" value="C:plasma membrane"/>
    <property type="evidence" value="ECO:0007669"/>
    <property type="project" value="UniProtKB-SubCell"/>
</dbReference>
<protein>
    <submittedName>
        <fullName evidence="10">EamA family transporter</fullName>
    </submittedName>
</protein>
<evidence type="ECO:0000256" key="8">
    <source>
        <dbReference type="SAM" id="Phobius"/>
    </source>
</evidence>
<dbReference type="RefSeq" id="WP_164437275.1">
    <property type="nucleotide sequence ID" value="NZ_JAAIKT010000144.1"/>
</dbReference>
<keyword evidence="6 8" id="KW-0472">Membrane</keyword>
<feature type="transmembrane region" description="Helical" evidence="8">
    <location>
        <begin position="41"/>
        <end position="59"/>
    </location>
</feature>